<dbReference type="InterPro" id="IPR050801">
    <property type="entry name" value="Ca-Dep_Lectins_ImmuneDev"/>
</dbReference>
<dbReference type="PROSITE" id="PS50041">
    <property type="entry name" value="C_TYPE_LECTIN_2"/>
    <property type="match status" value="1"/>
</dbReference>
<dbReference type="Gene3D" id="3.10.100.10">
    <property type="entry name" value="Mannose-Binding Protein A, subunit A"/>
    <property type="match status" value="1"/>
</dbReference>
<evidence type="ECO:0000313" key="4">
    <source>
        <dbReference type="EMBL" id="KAL1508372.1"/>
    </source>
</evidence>
<accession>A0AB34IWJ8</accession>
<feature type="transmembrane region" description="Helical" evidence="1">
    <location>
        <begin position="206"/>
        <end position="226"/>
    </location>
</feature>
<feature type="domain" description="C-type lectin" evidence="3">
    <location>
        <begin position="32"/>
        <end position="150"/>
    </location>
</feature>
<dbReference type="SUPFAM" id="SSF56436">
    <property type="entry name" value="C-type lectin-like"/>
    <property type="match status" value="1"/>
</dbReference>
<feature type="signal peptide" evidence="2">
    <location>
        <begin position="1"/>
        <end position="22"/>
    </location>
</feature>
<evidence type="ECO:0000256" key="2">
    <source>
        <dbReference type="SAM" id="SignalP"/>
    </source>
</evidence>
<name>A0AB34IWJ8_PRYPA</name>
<dbReference type="InterPro" id="IPR001304">
    <property type="entry name" value="C-type_lectin-like"/>
</dbReference>
<dbReference type="InterPro" id="IPR016186">
    <property type="entry name" value="C-type_lectin-like/link_sf"/>
</dbReference>
<comment type="caution">
    <text evidence="4">The sequence shown here is derived from an EMBL/GenBank/DDBJ whole genome shotgun (WGS) entry which is preliminary data.</text>
</comment>
<reference evidence="4 5" key="1">
    <citation type="journal article" date="2024" name="Science">
        <title>Giant polyketide synthase enzymes in the biosynthesis of giant marine polyether toxins.</title>
        <authorList>
            <person name="Fallon T.R."/>
            <person name="Shende V.V."/>
            <person name="Wierzbicki I.H."/>
            <person name="Pendleton A.L."/>
            <person name="Watervoot N.F."/>
            <person name="Auber R.P."/>
            <person name="Gonzalez D.J."/>
            <person name="Wisecaver J.H."/>
            <person name="Moore B.S."/>
        </authorList>
    </citation>
    <scope>NUCLEOTIDE SEQUENCE [LARGE SCALE GENOMIC DNA]</scope>
    <source>
        <strain evidence="4 5">12B1</strain>
    </source>
</reference>
<organism evidence="4 5">
    <name type="scientific">Prymnesium parvum</name>
    <name type="common">Toxic golden alga</name>
    <dbReference type="NCBI Taxonomy" id="97485"/>
    <lineage>
        <taxon>Eukaryota</taxon>
        <taxon>Haptista</taxon>
        <taxon>Haptophyta</taxon>
        <taxon>Prymnesiophyceae</taxon>
        <taxon>Prymnesiales</taxon>
        <taxon>Prymnesiaceae</taxon>
        <taxon>Prymnesium</taxon>
    </lineage>
</organism>
<keyword evidence="1" id="KW-1133">Transmembrane helix</keyword>
<evidence type="ECO:0000256" key="1">
    <source>
        <dbReference type="SAM" id="Phobius"/>
    </source>
</evidence>
<evidence type="ECO:0000313" key="5">
    <source>
        <dbReference type="Proteomes" id="UP001515480"/>
    </source>
</evidence>
<evidence type="ECO:0000259" key="3">
    <source>
        <dbReference type="PROSITE" id="PS50041"/>
    </source>
</evidence>
<keyword evidence="2" id="KW-0732">Signal</keyword>
<dbReference type="SMART" id="SM00034">
    <property type="entry name" value="CLECT"/>
    <property type="match status" value="1"/>
</dbReference>
<keyword evidence="5" id="KW-1185">Reference proteome</keyword>
<dbReference type="EMBL" id="JBGBPQ010000016">
    <property type="protein sequence ID" value="KAL1508372.1"/>
    <property type="molecule type" value="Genomic_DNA"/>
</dbReference>
<gene>
    <name evidence="4" type="ORF">AB1Y20_004482</name>
</gene>
<keyword evidence="1" id="KW-0812">Transmembrane</keyword>
<dbReference type="PANTHER" id="PTHR22801">
    <property type="entry name" value="LITHOSTATHINE"/>
    <property type="match status" value="1"/>
</dbReference>
<proteinExistence type="predicted"/>
<feature type="chain" id="PRO_5044266314" description="C-type lectin domain-containing protein" evidence="2">
    <location>
        <begin position="23"/>
        <end position="266"/>
    </location>
</feature>
<dbReference type="Proteomes" id="UP001515480">
    <property type="component" value="Unassembled WGS sequence"/>
</dbReference>
<protein>
    <recommendedName>
        <fullName evidence="3">C-type lectin domain-containing protein</fullName>
    </recommendedName>
</protein>
<dbReference type="Pfam" id="PF00059">
    <property type="entry name" value="Lectin_C"/>
    <property type="match status" value="1"/>
</dbReference>
<keyword evidence="1" id="KW-0472">Membrane</keyword>
<sequence length="266" mass="28266">MVSFPSAMRAALLLASAGNGMAHECPRGFETHGSSCYAFGEGPSTKTAASELCESFKASLACPTTQAEIDFLSRRAAQDGRDYWIGLSDQLHEGQWLWPGLCSLKQAANLSYPWCPGEPNDSGDCVRIVGTDGPDGHCARGSWADFGCERDEGDHGVQGERNGLGFVCEINFEKFAQFDDDDDEPASSMDTLERGEPCEGGGVATAFAWLFALAFAASAAGNVWLYSKWKDATAKAAAQITAAPSSAYRAPLRQPGEMNSSLAIPA</sequence>
<dbReference type="InterPro" id="IPR016187">
    <property type="entry name" value="CTDL_fold"/>
</dbReference>
<dbReference type="AlphaFoldDB" id="A0AB34IWJ8"/>
<dbReference type="PANTHER" id="PTHR22801:SF63">
    <property type="entry name" value="C-TYPE LECTIN DOMAIN-CONTAINING PROTEIN"/>
    <property type="match status" value="1"/>
</dbReference>